<dbReference type="InterPro" id="IPR045860">
    <property type="entry name" value="Snake_toxin-like_sf"/>
</dbReference>
<dbReference type="Gene3D" id="2.10.60.10">
    <property type="entry name" value="CD59"/>
    <property type="match status" value="1"/>
</dbReference>
<dbReference type="Proteomes" id="UP000828390">
    <property type="component" value="Unassembled WGS sequence"/>
</dbReference>
<reference evidence="2" key="1">
    <citation type="journal article" date="2019" name="bioRxiv">
        <title>The Genome of the Zebra Mussel, Dreissena polymorpha: A Resource for Invasive Species Research.</title>
        <authorList>
            <person name="McCartney M.A."/>
            <person name="Auch B."/>
            <person name="Kono T."/>
            <person name="Mallez S."/>
            <person name="Zhang Y."/>
            <person name="Obille A."/>
            <person name="Becker A."/>
            <person name="Abrahante J.E."/>
            <person name="Garbe J."/>
            <person name="Badalamenti J.P."/>
            <person name="Herman A."/>
            <person name="Mangelson H."/>
            <person name="Liachko I."/>
            <person name="Sullivan S."/>
            <person name="Sone E.D."/>
            <person name="Koren S."/>
            <person name="Silverstein K.A.T."/>
            <person name="Beckman K.B."/>
            <person name="Gohl D.M."/>
        </authorList>
    </citation>
    <scope>NUCLEOTIDE SEQUENCE</scope>
    <source>
        <strain evidence="2">Duluth1</strain>
        <tissue evidence="2">Whole animal</tissue>
    </source>
</reference>
<sequence length="208" mass="22956">MPEAYGIWKMKIVDVQINTFVVIFVWLPWFLLLGIVSSAGTDPPCEDFDTSGCLSNPGLCSIPDLSISTCPKSCNKCPFYCYHCDHPVSAVSRCTNVTACQGDKQCLYMHVTSSIDGHEEFTLKCVEPTVCNTKRMLQTRNVQMHCCTGNYCNKMQTPTTRATSTTTTVLTTTTRTTSTTTTLLTTTAQDCNKDIIFIAEESQNIGNV</sequence>
<evidence type="ECO:0000256" key="1">
    <source>
        <dbReference type="SAM" id="Phobius"/>
    </source>
</evidence>
<keyword evidence="3" id="KW-1185">Reference proteome</keyword>
<dbReference type="EMBL" id="JAIWYP010000005">
    <property type="protein sequence ID" value="KAH3826799.1"/>
    <property type="molecule type" value="Genomic_DNA"/>
</dbReference>
<keyword evidence="1" id="KW-0812">Transmembrane</keyword>
<dbReference type="AlphaFoldDB" id="A0A9D4H4G5"/>
<organism evidence="2 3">
    <name type="scientific">Dreissena polymorpha</name>
    <name type="common">Zebra mussel</name>
    <name type="synonym">Mytilus polymorpha</name>
    <dbReference type="NCBI Taxonomy" id="45954"/>
    <lineage>
        <taxon>Eukaryota</taxon>
        <taxon>Metazoa</taxon>
        <taxon>Spiralia</taxon>
        <taxon>Lophotrochozoa</taxon>
        <taxon>Mollusca</taxon>
        <taxon>Bivalvia</taxon>
        <taxon>Autobranchia</taxon>
        <taxon>Heteroconchia</taxon>
        <taxon>Euheterodonta</taxon>
        <taxon>Imparidentia</taxon>
        <taxon>Neoheterodontei</taxon>
        <taxon>Myida</taxon>
        <taxon>Dreissenoidea</taxon>
        <taxon>Dreissenidae</taxon>
        <taxon>Dreissena</taxon>
    </lineage>
</organism>
<evidence type="ECO:0000313" key="3">
    <source>
        <dbReference type="Proteomes" id="UP000828390"/>
    </source>
</evidence>
<reference evidence="2" key="2">
    <citation type="submission" date="2020-11" db="EMBL/GenBank/DDBJ databases">
        <authorList>
            <person name="McCartney M.A."/>
            <person name="Auch B."/>
            <person name="Kono T."/>
            <person name="Mallez S."/>
            <person name="Becker A."/>
            <person name="Gohl D.M."/>
            <person name="Silverstein K.A.T."/>
            <person name="Koren S."/>
            <person name="Bechman K.B."/>
            <person name="Herman A."/>
            <person name="Abrahante J.E."/>
            <person name="Garbe J."/>
        </authorList>
    </citation>
    <scope>NUCLEOTIDE SEQUENCE</scope>
    <source>
        <strain evidence="2">Duluth1</strain>
        <tissue evidence="2">Whole animal</tissue>
    </source>
</reference>
<feature type="transmembrane region" description="Helical" evidence="1">
    <location>
        <begin position="12"/>
        <end position="36"/>
    </location>
</feature>
<name>A0A9D4H4G5_DREPO</name>
<evidence type="ECO:0000313" key="2">
    <source>
        <dbReference type="EMBL" id="KAH3826799.1"/>
    </source>
</evidence>
<proteinExistence type="predicted"/>
<keyword evidence="1" id="KW-1133">Transmembrane helix</keyword>
<keyword evidence="1" id="KW-0472">Membrane</keyword>
<comment type="caution">
    <text evidence="2">The sequence shown here is derived from an EMBL/GenBank/DDBJ whole genome shotgun (WGS) entry which is preliminary data.</text>
</comment>
<gene>
    <name evidence="2" type="ORF">DPMN_128711</name>
</gene>
<accession>A0A9D4H4G5</accession>
<protein>
    <submittedName>
        <fullName evidence="2">Uncharacterized protein</fullName>
    </submittedName>
</protein>